<accession>A0A4Y2M433</accession>
<reference evidence="2 3" key="1">
    <citation type="journal article" date="2019" name="Sci. Rep.">
        <title>Orb-weaving spider Araneus ventricosus genome elucidates the spidroin gene catalogue.</title>
        <authorList>
            <person name="Kono N."/>
            <person name="Nakamura H."/>
            <person name="Ohtoshi R."/>
            <person name="Moran D.A.P."/>
            <person name="Shinohara A."/>
            <person name="Yoshida Y."/>
            <person name="Fujiwara M."/>
            <person name="Mori M."/>
            <person name="Tomita M."/>
            <person name="Arakawa K."/>
        </authorList>
    </citation>
    <scope>NUCLEOTIDE SEQUENCE [LARGE SCALE GENOMIC DNA]</scope>
</reference>
<keyword evidence="3" id="KW-1185">Reference proteome</keyword>
<evidence type="ECO:0000313" key="2">
    <source>
        <dbReference type="EMBL" id="GBN21190.1"/>
    </source>
</evidence>
<dbReference type="OrthoDB" id="6470323at2759"/>
<feature type="region of interest" description="Disordered" evidence="1">
    <location>
        <begin position="83"/>
        <end position="107"/>
    </location>
</feature>
<evidence type="ECO:0000256" key="1">
    <source>
        <dbReference type="SAM" id="MobiDB-lite"/>
    </source>
</evidence>
<dbReference type="AlphaFoldDB" id="A0A4Y2M433"/>
<proteinExistence type="predicted"/>
<evidence type="ECO:0000313" key="3">
    <source>
        <dbReference type="Proteomes" id="UP000499080"/>
    </source>
</evidence>
<sequence length="107" mass="12288">MPETGPLTRSMDKTDFKSCLLMMAEMKAGQEGGTENGRLDRGRMRVAQAGLEHRKWKLDKQLEQENGSWTSRIGAENGSWRIETRDADRTRGNKKVRSKHTEVRLKK</sequence>
<dbReference type="Proteomes" id="UP000499080">
    <property type="component" value="Unassembled WGS sequence"/>
</dbReference>
<organism evidence="2 3">
    <name type="scientific">Araneus ventricosus</name>
    <name type="common">Orbweaver spider</name>
    <name type="synonym">Epeira ventricosa</name>
    <dbReference type="NCBI Taxonomy" id="182803"/>
    <lineage>
        <taxon>Eukaryota</taxon>
        <taxon>Metazoa</taxon>
        <taxon>Ecdysozoa</taxon>
        <taxon>Arthropoda</taxon>
        <taxon>Chelicerata</taxon>
        <taxon>Arachnida</taxon>
        <taxon>Araneae</taxon>
        <taxon>Araneomorphae</taxon>
        <taxon>Entelegynae</taxon>
        <taxon>Araneoidea</taxon>
        <taxon>Araneidae</taxon>
        <taxon>Araneus</taxon>
    </lineage>
</organism>
<comment type="caution">
    <text evidence="2">The sequence shown here is derived from an EMBL/GenBank/DDBJ whole genome shotgun (WGS) entry which is preliminary data.</text>
</comment>
<name>A0A4Y2M433_ARAVE</name>
<gene>
    <name evidence="2" type="ORF">AVEN_184211_1</name>
</gene>
<dbReference type="EMBL" id="BGPR01006704">
    <property type="protein sequence ID" value="GBN21190.1"/>
    <property type="molecule type" value="Genomic_DNA"/>
</dbReference>
<protein>
    <submittedName>
        <fullName evidence="2">Uncharacterized protein</fullName>
    </submittedName>
</protein>